<dbReference type="Proteomes" id="UP000321570">
    <property type="component" value="Unassembled WGS sequence"/>
</dbReference>
<organism evidence="1 2">
    <name type="scientific">Hymenolepis diminuta</name>
    <name type="common">Rat tapeworm</name>
    <dbReference type="NCBI Taxonomy" id="6216"/>
    <lineage>
        <taxon>Eukaryota</taxon>
        <taxon>Metazoa</taxon>
        <taxon>Spiralia</taxon>
        <taxon>Lophotrochozoa</taxon>
        <taxon>Platyhelminthes</taxon>
        <taxon>Cestoda</taxon>
        <taxon>Eucestoda</taxon>
        <taxon>Cyclophyllidea</taxon>
        <taxon>Hymenolepididae</taxon>
        <taxon>Hymenolepis</taxon>
    </lineage>
</organism>
<dbReference type="EMBL" id="CABIJS010000699">
    <property type="protein sequence ID" value="VUZ56147.1"/>
    <property type="molecule type" value="Genomic_DNA"/>
</dbReference>
<sequence>MAGKWSSPPLDLSEIKKQQRVTCCVSLRSPELQASSLDRIITDSDEKWRISLQQC</sequence>
<accession>A0A564Z9G8</accession>
<name>A0A564Z9G8_HYMDI</name>
<reference evidence="1 2" key="1">
    <citation type="submission" date="2019-07" db="EMBL/GenBank/DDBJ databases">
        <authorList>
            <person name="Jastrzebski P J."/>
            <person name="Paukszto L."/>
            <person name="Jastrzebski P J."/>
        </authorList>
    </citation>
    <scope>NUCLEOTIDE SEQUENCE [LARGE SCALE GENOMIC DNA]</scope>
    <source>
        <strain evidence="1 2">WMS-il1</strain>
    </source>
</reference>
<evidence type="ECO:0000313" key="1">
    <source>
        <dbReference type="EMBL" id="VUZ56147.1"/>
    </source>
</evidence>
<protein>
    <submittedName>
        <fullName evidence="1">Uncharacterized protein</fullName>
    </submittedName>
</protein>
<dbReference type="AlphaFoldDB" id="A0A564Z9G8"/>
<proteinExistence type="predicted"/>
<evidence type="ECO:0000313" key="2">
    <source>
        <dbReference type="Proteomes" id="UP000321570"/>
    </source>
</evidence>
<gene>
    <name evidence="1" type="ORF">WMSIL1_LOCUS13884</name>
</gene>
<keyword evidence="2" id="KW-1185">Reference proteome</keyword>